<sequence length="253" mass="27770">MRFLSLLLSAMLATGGFSTEEKKIAVHLLEDTPEVIIAYKVLEVFSKSRRVLLTCHSPQKPPPVTYSLWGGRDIEVAKKVVRTRAPASFNISITLKSRPDLLTYSCQAAFPTGERKASSTLQMYWELWAKPISQLQAVFTLVDSSSGPRMELSCKVSSGSPPITYSLVGRDGHVHLQQRPAYGLPANFSFPLSHVSNWFQCQAKNNISIQASPLTLVPPGQLPRGPIFVLVGSLATIIAVTSGMLGQTMWTRL</sequence>
<feature type="domain" description="Ig-like" evidence="5">
    <location>
        <begin position="33"/>
        <end position="122"/>
    </location>
</feature>
<keyword evidence="2" id="KW-0325">Glycoprotein</keyword>
<dbReference type="PROSITE" id="PS50835">
    <property type="entry name" value="IG_LIKE"/>
    <property type="match status" value="1"/>
</dbReference>
<keyword evidence="1 4" id="KW-0732">Signal</keyword>
<feature type="transmembrane region" description="Helical" evidence="3">
    <location>
        <begin position="227"/>
        <end position="246"/>
    </location>
</feature>
<evidence type="ECO:0000259" key="5">
    <source>
        <dbReference type="PROSITE" id="PS50835"/>
    </source>
</evidence>
<gene>
    <name evidence="7" type="primary">C12H17orf99</name>
</gene>
<evidence type="ECO:0000313" key="6">
    <source>
        <dbReference type="Proteomes" id="UP001652624"/>
    </source>
</evidence>
<dbReference type="SUPFAM" id="SSF48726">
    <property type="entry name" value="Immunoglobulin"/>
    <property type="match status" value="1"/>
</dbReference>
<dbReference type="GeneID" id="103124822"/>
<feature type="signal peptide" evidence="4">
    <location>
        <begin position="1"/>
        <end position="18"/>
    </location>
</feature>
<dbReference type="RefSeq" id="XP_060058823.1">
    <property type="nucleotide sequence ID" value="XM_060202840.1"/>
</dbReference>
<keyword evidence="3" id="KW-0812">Transmembrane</keyword>
<evidence type="ECO:0000256" key="1">
    <source>
        <dbReference type="ARBA" id="ARBA00022729"/>
    </source>
</evidence>
<keyword evidence="3" id="KW-0472">Membrane</keyword>
<dbReference type="Proteomes" id="UP001652624">
    <property type="component" value="Chromosome 12"/>
</dbReference>
<evidence type="ECO:0000313" key="7">
    <source>
        <dbReference type="RefSeq" id="XP_060058823.1"/>
    </source>
</evidence>
<name>A0ABM3YCM8_ERIEU</name>
<evidence type="ECO:0000256" key="4">
    <source>
        <dbReference type="SAM" id="SignalP"/>
    </source>
</evidence>
<protein>
    <submittedName>
        <fullName evidence="7">Protein IL-40 isoform X1</fullName>
    </submittedName>
</protein>
<evidence type="ECO:0000256" key="2">
    <source>
        <dbReference type="ARBA" id="ARBA00023180"/>
    </source>
</evidence>
<dbReference type="Pfam" id="PF17736">
    <property type="entry name" value="Ig_C17orf99"/>
    <property type="match status" value="2"/>
</dbReference>
<keyword evidence="6" id="KW-1185">Reference proteome</keyword>
<dbReference type="InterPro" id="IPR040878">
    <property type="entry name" value="IL-40-like_Ig"/>
</dbReference>
<organism evidence="6 7">
    <name type="scientific">Erinaceus europaeus</name>
    <name type="common">Western European hedgehog</name>
    <dbReference type="NCBI Taxonomy" id="9365"/>
    <lineage>
        <taxon>Eukaryota</taxon>
        <taxon>Metazoa</taxon>
        <taxon>Chordata</taxon>
        <taxon>Craniata</taxon>
        <taxon>Vertebrata</taxon>
        <taxon>Euteleostomi</taxon>
        <taxon>Mammalia</taxon>
        <taxon>Eutheria</taxon>
        <taxon>Laurasiatheria</taxon>
        <taxon>Eulipotyphla</taxon>
        <taxon>Erinaceidae</taxon>
        <taxon>Erinaceinae</taxon>
        <taxon>Erinaceus</taxon>
    </lineage>
</organism>
<proteinExistence type="predicted"/>
<reference evidence="7" key="1">
    <citation type="submission" date="2025-08" db="UniProtKB">
        <authorList>
            <consortium name="RefSeq"/>
        </authorList>
    </citation>
    <scope>IDENTIFICATION</scope>
</reference>
<dbReference type="InterPro" id="IPR007110">
    <property type="entry name" value="Ig-like_dom"/>
</dbReference>
<keyword evidence="3" id="KW-1133">Transmembrane helix</keyword>
<dbReference type="CDD" id="cd00096">
    <property type="entry name" value="Ig"/>
    <property type="match status" value="1"/>
</dbReference>
<dbReference type="InterPro" id="IPR036179">
    <property type="entry name" value="Ig-like_dom_sf"/>
</dbReference>
<feature type="chain" id="PRO_5046257583" evidence="4">
    <location>
        <begin position="19"/>
        <end position="253"/>
    </location>
</feature>
<accession>A0ABM3YCM8</accession>
<evidence type="ECO:0000256" key="3">
    <source>
        <dbReference type="SAM" id="Phobius"/>
    </source>
</evidence>